<proteinExistence type="predicted"/>
<accession>A0ABT4XP68</accession>
<feature type="domain" description="DUF6473" evidence="1">
    <location>
        <begin position="9"/>
        <end position="279"/>
    </location>
</feature>
<evidence type="ECO:0000259" key="1">
    <source>
        <dbReference type="Pfam" id="PF20078"/>
    </source>
</evidence>
<sequence>MGEKAGGEMTVHSGGGMSLEYYPCRYNDSRVLFRGPRRKLDREYIAFIGGAETYGRFVEQPFPALLERRLSISCVNFGVLNAGMDLYLNDPAILDLASKASAKVMQITGAQNMSNRFYSVHPRRNDRFLRASERLEELYPEVDFTEFHFNRHMLGQLAEISLDRYALIVDELQTAWVARMKHVLTILHGKVVLLWFANHAPVLGKSQTTGSDPLFVTRDMIEVLRPRVMRVVEVVPSEAAMMEGTKGMVFGDFDACAAAELPNPRAHEEVANTLEDCLRVCCRTS</sequence>
<evidence type="ECO:0000313" key="3">
    <source>
        <dbReference type="Proteomes" id="UP001210720"/>
    </source>
</evidence>
<name>A0ABT4XP68_9RHOB</name>
<protein>
    <submittedName>
        <fullName evidence="2">DUF6473 family protein</fullName>
    </submittedName>
</protein>
<dbReference type="RefSeq" id="WP_271431078.1">
    <property type="nucleotide sequence ID" value="NZ_JAQIOY010000001.1"/>
</dbReference>
<dbReference type="InterPro" id="IPR045524">
    <property type="entry name" value="DUF6473"/>
</dbReference>
<reference evidence="2 3" key="1">
    <citation type="submission" date="2023-01" db="EMBL/GenBank/DDBJ databases">
        <title>Thalassococcus onchidii sp. nov., isolated from a marine invertebrate from the South China Sea.</title>
        <authorList>
            <person name="Xu S."/>
            <person name="Liu Z."/>
            <person name="Xu Y."/>
        </authorList>
    </citation>
    <scope>NUCLEOTIDE SEQUENCE [LARGE SCALE GENOMIC DNA]</scope>
    <source>
        <strain evidence="2 3">KCTC 32084</strain>
    </source>
</reference>
<comment type="caution">
    <text evidence="2">The sequence shown here is derived from an EMBL/GenBank/DDBJ whole genome shotgun (WGS) entry which is preliminary data.</text>
</comment>
<keyword evidence="3" id="KW-1185">Reference proteome</keyword>
<dbReference type="Proteomes" id="UP001210720">
    <property type="component" value="Unassembled WGS sequence"/>
</dbReference>
<evidence type="ECO:0000313" key="2">
    <source>
        <dbReference type="EMBL" id="MDA7423742.1"/>
    </source>
</evidence>
<organism evidence="2 3">
    <name type="scientific">Thalassococcus lentus</name>
    <dbReference type="NCBI Taxonomy" id="1210524"/>
    <lineage>
        <taxon>Bacteria</taxon>
        <taxon>Pseudomonadati</taxon>
        <taxon>Pseudomonadota</taxon>
        <taxon>Alphaproteobacteria</taxon>
        <taxon>Rhodobacterales</taxon>
        <taxon>Roseobacteraceae</taxon>
        <taxon>Thalassococcus</taxon>
    </lineage>
</organism>
<dbReference type="Pfam" id="PF20078">
    <property type="entry name" value="DUF6473"/>
    <property type="match status" value="1"/>
</dbReference>
<dbReference type="EMBL" id="JAQIOY010000001">
    <property type="protein sequence ID" value="MDA7423742.1"/>
    <property type="molecule type" value="Genomic_DNA"/>
</dbReference>
<gene>
    <name evidence="2" type="ORF">PFY00_03310</name>
</gene>